<keyword evidence="1" id="KW-0472">Membrane</keyword>
<keyword evidence="1" id="KW-0812">Transmembrane</keyword>
<feature type="transmembrane region" description="Helical" evidence="1">
    <location>
        <begin position="201"/>
        <end position="221"/>
    </location>
</feature>
<dbReference type="AlphaFoldDB" id="A0A7T5UFV3"/>
<feature type="transmembrane region" description="Helical" evidence="1">
    <location>
        <begin position="327"/>
        <end position="344"/>
    </location>
</feature>
<dbReference type="EMBL" id="CP066681">
    <property type="protein sequence ID" value="QQG35191.1"/>
    <property type="molecule type" value="Genomic_DNA"/>
</dbReference>
<feature type="transmembrane region" description="Helical" evidence="1">
    <location>
        <begin position="72"/>
        <end position="92"/>
    </location>
</feature>
<feature type="transmembrane region" description="Helical" evidence="1">
    <location>
        <begin position="233"/>
        <end position="256"/>
    </location>
</feature>
<evidence type="ECO:0000259" key="2">
    <source>
        <dbReference type="Pfam" id="PF01757"/>
    </source>
</evidence>
<evidence type="ECO:0000256" key="1">
    <source>
        <dbReference type="SAM" id="Phobius"/>
    </source>
</evidence>
<accession>A0A7T5UFV3</accession>
<dbReference type="PANTHER" id="PTHR23028">
    <property type="entry name" value="ACETYLTRANSFERASE"/>
    <property type="match status" value="1"/>
</dbReference>
<evidence type="ECO:0000313" key="4">
    <source>
        <dbReference type="Proteomes" id="UP000595362"/>
    </source>
</evidence>
<dbReference type="InterPro" id="IPR002656">
    <property type="entry name" value="Acyl_transf_3_dom"/>
</dbReference>
<proteinExistence type="predicted"/>
<name>A0A7T5UFV3_9BACT</name>
<feature type="domain" description="Acyltransferase 3" evidence="2">
    <location>
        <begin position="37"/>
        <end position="362"/>
    </location>
</feature>
<feature type="transmembrane region" description="Helical" evidence="1">
    <location>
        <begin position="176"/>
        <end position="194"/>
    </location>
</feature>
<organism evidence="3 4">
    <name type="scientific">Micavibrio aeruginosavorus</name>
    <dbReference type="NCBI Taxonomy" id="349221"/>
    <lineage>
        <taxon>Bacteria</taxon>
        <taxon>Pseudomonadati</taxon>
        <taxon>Bdellovibrionota</taxon>
        <taxon>Bdellovibrionia</taxon>
        <taxon>Bdellovibrionales</taxon>
        <taxon>Pseudobdellovibrionaceae</taxon>
        <taxon>Micavibrio</taxon>
    </lineage>
</organism>
<dbReference type="Proteomes" id="UP000595362">
    <property type="component" value="Chromosome"/>
</dbReference>
<evidence type="ECO:0000313" key="3">
    <source>
        <dbReference type="EMBL" id="QQG35191.1"/>
    </source>
</evidence>
<reference evidence="3 4" key="1">
    <citation type="submission" date="2020-07" db="EMBL/GenBank/DDBJ databases">
        <title>Huge and variable diversity of episymbiotic CPR bacteria and DPANN archaea in groundwater ecosystems.</title>
        <authorList>
            <person name="He C.Y."/>
            <person name="Keren R."/>
            <person name="Whittaker M."/>
            <person name="Farag I.F."/>
            <person name="Doudna J."/>
            <person name="Cate J.H.D."/>
            <person name="Banfield J.F."/>
        </authorList>
    </citation>
    <scope>NUCLEOTIDE SEQUENCE [LARGE SCALE GENOMIC DNA]</scope>
    <source>
        <strain evidence="3">NC_groundwater_70_Ag_B-0.1um_54_66</strain>
    </source>
</reference>
<dbReference type="InterPro" id="IPR050879">
    <property type="entry name" value="Acyltransferase_3"/>
</dbReference>
<protein>
    <submittedName>
        <fullName evidence="3">Acyltransferase</fullName>
    </submittedName>
</protein>
<keyword evidence="1" id="KW-1133">Transmembrane helix</keyword>
<feature type="transmembrane region" description="Helical" evidence="1">
    <location>
        <begin position="296"/>
        <end position="315"/>
    </location>
</feature>
<feature type="transmembrane region" description="Helical" evidence="1">
    <location>
        <begin position="268"/>
        <end position="284"/>
    </location>
</feature>
<keyword evidence="3" id="KW-0808">Transferase</keyword>
<keyword evidence="3" id="KW-0012">Acyltransferase</keyword>
<dbReference type="GO" id="GO:0016747">
    <property type="term" value="F:acyltransferase activity, transferring groups other than amino-acyl groups"/>
    <property type="evidence" value="ECO:0007669"/>
    <property type="project" value="InterPro"/>
</dbReference>
<sequence length="391" mass="44076">MLRKILFFIDFDRGIKAYRQMPTIGSKLDSFNGYGPGFDFCRVYLAMSVLAWHSWMLVVGQKMLSDYVEIPGLLLLHNSTLPMFFALSGFLIAGSAQRLSCRNFLINRSLRIFPALAVEVTLSALVLGAILTSLPLRDYFTDPQTYTYFFNIAGLIQYFLPGVFKNNPFDTVNGSLWTVPAEFACYYLMTIVILTKAVNKAGWLFALATAYPFIWLVYMLSFYDPGDTGVSSYFLFMFLNFSGVGLIPCFLTGVAIYAARYRIPHSRSLFGAALVILTVMGLAVDSEYMNAPGVNIIINPLFAYVVIYLGLCRLPKLPFYSRGDYSYGIYLYAYPIQQTLIHIWPQITVAVHLVLSAVAVSAFAAFSWHFIEKPILGLRKNFSFVARRKIV</sequence>
<feature type="transmembrane region" description="Helical" evidence="1">
    <location>
        <begin position="43"/>
        <end position="60"/>
    </location>
</feature>
<dbReference type="Pfam" id="PF01757">
    <property type="entry name" value="Acyl_transf_3"/>
    <property type="match status" value="1"/>
</dbReference>
<feature type="transmembrane region" description="Helical" evidence="1">
    <location>
        <begin position="112"/>
        <end position="134"/>
    </location>
</feature>
<gene>
    <name evidence="3" type="ORF">HYS17_06355</name>
</gene>
<feature type="transmembrane region" description="Helical" evidence="1">
    <location>
        <begin position="350"/>
        <end position="371"/>
    </location>
</feature>